<accession>A0A6B1D1W2</accession>
<feature type="region of interest" description="Disordered" evidence="7">
    <location>
        <begin position="147"/>
        <end position="173"/>
    </location>
</feature>
<evidence type="ECO:0000256" key="2">
    <source>
        <dbReference type="ARBA" id="ARBA00009425"/>
    </source>
</evidence>
<name>A0A6B1D1W2_9CHLR</name>
<evidence type="ECO:0000259" key="9">
    <source>
        <dbReference type="Pfam" id="PF04039"/>
    </source>
</evidence>
<keyword evidence="6 8" id="KW-0472">Membrane</keyword>
<dbReference type="InterPro" id="IPR050622">
    <property type="entry name" value="CPA3_antiporter_subunitB"/>
</dbReference>
<dbReference type="Pfam" id="PF04039">
    <property type="entry name" value="MnhB"/>
    <property type="match status" value="1"/>
</dbReference>
<keyword evidence="5 8" id="KW-1133">Transmembrane helix</keyword>
<feature type="transmembrane region" description="Helical" evidence="8">
    <location>
        <begin position="35"/>
        <end position="52"/>
    </location>
</feature>
<evidence type="ECO:0000256" key="6">
    <source>
        <dbReference type="ARBA" id="ARBA00023136"/>
    </source>
</evidence>
<sequence length="173" mass="18437">MPELYLRFLNRILTPVLLLLSLYLLLRGHNLPGGGFIAGLMAAAAFQLQILSRGHERVRRTIGPYLNSGIGLGLAVAICAGAVGLLDGIFFKGVWFSLNLPVLGYLKIGTPVIFDLGVFLVVVSVATSYLLGLSRVSDAAALLRQDTDAPVRSDSPASVMPDANVEPSHRAEP</sequence>
<protein>
    <submittedName>
        <fullName evidence="10">Na(+)/H(+) antiporter subunit B</fullName>
    </submittedName>
</protein>
<evidence type="ECO:0000256" key="8">
    <source>
        <dbReference type="SAM" id="Phobius"/>
    </source>
</evidence>
<dbReference type="GO" id="GO:0005886">
    <property type="term" value="C:plasma membrane"/>
    <property type="evidence" value="ECO:0007669"/>
    <property type="project" value="UniProtKB-SubCell"/>
</dbReference>
<feature type="transmembrane region" description="Helical" evidence="8">
    <location>
        <begin position="64"/>
        <end position="91"/>
    </location>
</feature>
<gene>
    <name evidence="10" type="ORF">F4X14_00810</name>
</gene>
<evidence type="ECO:0000256" key="7">
    <source>
        <dbReference type="SAM" id="MobiDB-lite"/>
    </source>
</evidence>
<evidence type="ECO:0000256" key="5">
    <source>
        <dbReference type="ARBA" id="ARBA00022989"/>
    </source>
</evidence>
<feature type="transmembrane region" description="Helical" evidence="8">
    <location>
        <begin position="12"/>
        <end position="29"/>
    </location>
</feature>
<comment type="caution">
    <text evidence="10">The sequence shown here is derived from an EMBL/GenBank/DDBJ whole genome shotgun (WGS) entry which is preliminary data.</text>
</comment>
<organism evidence="10">
    <name type="scientific">Caldilineaceae bacterium SB0661_bin_32</name>
    <dbReference type="NCBI Taxonomy" id="2605255"/>
    <lineage>
        <taxon>Bacteria</taxon>
        <taxon>Bacillati</taxon>
        <taxon>Chloroflexota</taxon>
        <taxon>Caldilineae</taxon>
        <taxon>Caldilineales</taxon>
        <taxon>Caldilineaceae</taxon>
    </lineage>
</organism>
<dbReference type="AlphaFoldDB" id="A0A6B1D1W2"/>
<comment type="similarity">
    <text evidence="2">Belongs to the CPA3 antiporters (TC 2.A.63) subunit B family.</text>
</comment>
<reference evidence="10" key="1">
    <citation type="submission" date="2019-09" db="EMBL/GenBank/DDBJ databases">
        <title>Characterisation of the sponge microbiome using genome-centric metagenomics.</title>
        <authorList>
            <person name="Engelberts J.P."/>
            <person name="Robbins S.J."/>
            <person name="De Goeij J.M."/>
            <person name="Aranda M."/>
            <person name="Bell S.C."/>
            <person name="Webster N.S."/>
        </authorList>
    </citation>
    <scope>NUCLEOTIDE SEQUENCE</scope>
    <source>
        <strain evidence="10">SB0661_bin_32</strain>
    </source>
</reference>
<keyword evidence="3" id="KW-1003">Cell membrane</keyword>
<dbReference type="InterPro" id="IPR007182">
    <property type="entry name" value="MnhB"/>
</dbReference>
<feature type="domain" description="Na+/H+ antiporter MnhB subunit-related protein" evidence="9">
    <location>
        <begin position="6"/>
        <end position="127"/>
    </location>
</feature>
<evidence type="ECO:0000256" key="4">
    <source>
        <dbReference type="ARBA" id="ARBA00022692"/>
    </source>
</evidence>
<feature type="transmembrane region" description="Helical" evidence="8">
    <location>
        <begin position="111"/>
        <end position="131"/>
    </location>
</feature>
<keyword evidence="4 8" id="KW-0812">Transmembrane</keyword>
<evidence type="ECO:0000256" key="1">
    <source>
        <dbReference type="ARBA" id="ARBA00004651"/>
    </source>
</evidence>
<dbReference type="EMBL" id="VXMH01000006">
    <property type="protein sequence ID" value="MYC93485.1"/>
    <property type="molecule type" value="Genomic_DNA"/>
</dbReference>
<dbReference type="PANTHER" id="PTHR33932:SF4">
    <property type="entry name" value="NA(+)_H(+) ANTIPORTER SUBUNIT B"/>
    <property type="match status" value="1"/>
</dbReference>
<dbReference type="PANTHER" id="PTHR33932">
    <property type="entry name" value="NA(+)/H(+) ANTIPORTER SUBUNIT B"/>
    <property type="match status" value="1"/>
</dbReference>
<evidence type="ECO:0000313" key="10">
    <source>
        <dbReference type="EMBL" id="MYC93485.1"/>
    </source>
</evidence>
<comment type="subcellular location">
    <subcellularLocation>
        <location evidence="1">Cell membrane</location>
        <topology evidence="1">Multi-pass membrane protein</topology>
    </subcellularLocation>
</comment>
<proteinExistence type="inferred from homology"/>
<evidence type="ECO:0000256" key="3">
    <source>
        <dbReference type="ARBA" id="ARBA00022475"/>
    </source>
</evidence>